<dbReference type="EMBL" id="CP033067">
    <property type="protein sequence ID" value="AYM89017.1"/>
    <property type="molecule type" value="Genomic_DNA"/>
</dbReference>
<evidence type="ECO:0000313" key="3">
    <source>
        <dbReference type="EMBL" id="AYM89017.1"/>
    </source>
</evidence>
<gene>
    <name evidence="3" type="ORF">D9T18_20195</name>
</gene>
<dbReference type="AlphaFoldDB" id="A0AAD0U2Y1"/>
<organism evidence="3 4">
    <name type="scientific">Pseudoalteromonas agarivorans</name>
    <dbReference type="NCBI Taxonomy" id="176102"/>
    <lineage>
        <taxon>Bacteria</taxon>
        <taxon>Pseudomonadati</taxon>
        <taxon>Pseudomonadota</taxon>
        <taxon>Gammaproteobacteria</taxon>
        <taxon>Alteromonadales</taxon>
        <taxon>Pseudoalteromonadaceae</taxon>
        <taxon>Pseudoalteromonas</taxon>
    </lineage>
</organism>
<reference evidence="3 4" key="1">
    <citation type="submission" date="2018-10" db="EMBL/GenBank/DDBJ databases">
        <title>Complete Genome Sequence and Transcriptomic Profiles of a Marine Bacterium, Pseudoalteromonas agarivorans Hao 2018.</title>
        <authorList>
            <person name="Hao L."/>
        </authorList>
    </citation>
    <scope>NUCLEOTIDE SEQUENCE [LARGE SCALE GENOMIC DNA]</scope>
    <source>
        <strain evidence="3 4">Hao 2018</strain>
        <plasmid evidence="3 4">unnamed</plasmid>
    </source>
</reference>
<keyword evidence="3" id="KW-0614">Plasmid</keyword>
<dbReference type="Proteomes" id="UP000279995">
    <property type="component" value="Plasmid unnamed"/>
</dbReference>
<geneLocation type="plasmid" evidence="3 4">
    <name>unnamed</name>
</geneLocation>
<keyword evidence="2" id="KW-1133">Transmembrane helix</keyword>
<name>A0AAD0U2Y1_9GAMM</name>
<keyword evidence="2" id="KW-0812">Transmembrane</keyword>
<accession>A0AAD0U2Y1</accession>
<dbReference type="GeneID" id="39469336"/>
<feature type="transmembrane region" description="Helical" evidence="2">
    <location>
        <begin position="72"/>
        <end position="93"/>
    </location>
</feature>
<dbReference type="RefSeq" id="WP_121638706.1">
    <property type="nucleotide sequence ID" value="NZ_CP033067.1"/>
</dbReference>
<sequence length="94" mass="10530">MTSIPATELAKLGKCEKLIKPSPRSHASSSFKFKRKENTNQSSIDRGNAAHDQFEREAIFFTKIDYNNQSTIPNLIVTVSFAVGLLVLLIKVFM</sequence>
<evidence type="ECO:0000256" key="1">
    <source>
        <dbReference type="SAM" id="MobiDB-lite"/>
    </source>
</evidence>
<evidence type="ECO:0000313" key="4">
    <source>
        <dbReference type="Proteomes" id="UP000279995"/>
    </source>
</evidence>
<evidence type="ECO:0000256" key="2">
    <source>
        <dbReference type="SAM" id="Phobius"/>
    </source>
</evidence>
<protein>
    <submittedName>
        <fullName evidence="3">Uncharacterized protein</fullName>
    </submittedName>
</protein>
<keyword evidence="2" id="KW-0472">Membrane</keyword>
<proteinExistence type="predicted"/>
<feature type="region of interest" description="Disordered" evidence="1">
    <location>
        <begin position="20"/>
        <end position="50"/>
    </location>
</feature>